<accession>A0A9W9D9U0</accession>
<sequence>MIAPASSTFRFLHLPKELRLMVYEYLLVARIHRKLNNTITVVVVWSPACILRASRVVSEEASAIVKKAAQVYKTAGRNVPFSPEWDLMPKLLGHAGSWNAPGVFGDIPGLFYAALEWEAYLRSRIPPTGPWTQTHPAQAASCHAKSMQTIEWAQHAADVLLLDAVQSELDVARAWFDIAVLTSSYDQYCTFIDCSNHLYERPLSNSNLFPGSDILALELDRKLNVIFTVASLDFCGDDSDEVMGEMERDSGPNKWGLMWAEAEWL</sequence>
<dbReference type="EMBL" id="JAPEVA010000021">
    <property type="protein sequence ID" value="KAJ4407329.1"/>
    <property type="molecule type" value="Genomic_DNA"/>
</dbReference>
<proteinExistence type="predicted"/>
<organism evidence="1 2">
    <name type="scientific">Didymella pomorum</name>
    <dbReference type="NCBI Taxonomy" id="749634"/>
    <lineage>
        <taxon>Eukaryota</taxon>
        <taxon>Fungi</taxon>
        <taxon>Dikarya</taxon>
        <taxon>Ascomycota</taxon>
        <taxon>Pezizomycotina</taxon>
        <taxon>Dothideomycetes</taxon>
        <taxon>Pleosporomycetidae</taxon>
        <taxon>Pleosporales</taxon>
        <taxon>Pleosporineae</taxon>
        <taxon>Didymellaceae</taxon>
        <taxon>Didymella</taxon>
    </lineage>
</organism>
<dbReference type="OrthoDB" id="5314997at2759"/>
<dbReference type="Proteomes" id="UP001140510">
    <property type="component" value="Unassembled WGS sequence"/>
</dbReference>
<keyword evidence="2" id="KW-1185">Reference proteome</keyword>
<comment type="caution">
    <text evidence="1">The sequence shown here is derived from an EMBL/GenBank/DDBJ whole genome shotgun (WGS) entry which is preliminary data.</text>
</comment>
<evidence type="ECO:0008006" key="3">
    <source>
        <dbReference type="Google" id="ProtNLM"/>
    </source>
</evidence>
<name>A0A9W9D9U0_9PLEO</name>
<evidence type="ECO:0000313" key="2">
    <source>
        <dbReference type="Proteomes" id="UP001140510"/>
    </source>
</evidence>
<reference evidence="1" key="1">
    <citation type="submission" date="2022-10" db="EMBL/GenBank/DDBJ databases">
        <title>Tapping the CABI collections for fungal endophytes: first genome assemblies for Collariella, Neodidymelliopsis, Ascochyta clinopodiicola, Didymella pomorum, Didymosphaeria variabile, Neocosmospora piperis and Neocucurbitaria cava.</title>
        <authorList>
            <person name="Hill R."/>
        </authorList>
    </citation>
    <scope>NUCLEOTIDE SEQUENCE</scope>
    <source>
        <strain evidence="1">IMI 355091</strain>
    </source>
</reference>
<evidence type="ECO:0000313" key="1">
    <source>
        <dbReference type="EMBL" id="KAJ4407329.1"/>
    </source>
</evidence>
<gene>
    <name evidence="1" type="ORF">N0V91_003913</name>
</gene>
<protein>
    <recommendedName>
        <fullName evidence="3">F-box domain-containing protein</fullName>
    </recommendedName>
</protein>
<dbReference type="AlphaFoldDB" id="A0A9W9D9U0"/>